<feature type="compositionally biased region" description="Basic and acidic residues" evidence="1">
    <location>
        <begin position="2153"/>
        <end position="2165"/>
    </location>
</feature>
<evidence type="ECO:0000256" key="1">
    <source>
        <dbReference type="SAM" id="MobiDB-lite"/>
    </source>
</evidence>
<feature type="compositionally biased region" description="Gly residues" evidence="1">
    <location>
        <begin position="2499"/>
        <end position="2509"/>
    </location>
</feature>
<feature type="compositionally biased region" description="Basic residues" evidence="1">
    <location>
        <begin position="2749"/>
        <end position="2759"/>
    </location>
</feature>
<feature type="compositionally biased region" description="Polar residues" evidence="1">
    <location>
        <begin position="2062"/>
        <end position="2084"/>
    </location>
</feature>
<feature type="compositionally biased region" description="Polar residues" evidence="1">
    <location>
        <begin position="552"/>
        <end position="584"/>
    </location>
</feature>
<keyword evidence="3" id="KW-1185">Reference proteome</keyword>
<evidence type="ECO:0000313" key="3">
    <source>
        <dbReference type="Proteomes" id="UP000054560"/>
    </source>
</evidence>
<feature type="region of interest" description="Disordered" evidence="1">
    <location>
        <begin position="303"/>
        <end position="584"/>
    </location>
</feature>
<feature type="compositionally biased region" description="Polar residues" evidence="1">
    <location>
        <begin position="1894"/>
        <end position="1907"/>
    </location>
</feature>
<feature type="compositionally biased region" description="Basic residues" evidence="1">
    <location>
        <begin position="2516"/>
        <end position="2526"/>
    </location>
</feature>
<feature type="region of interest" description="Disordered" evidence="1">
    <location>
        <begin position="913"/>
        <end position="943"/>
    </location>
</feature>
<feature type="compositionally biased region" description="Basic and acidic residues" evidence="1">
    <location>
        <begin position="1183"/>
        <end position="1193"/>
    </location>
</feature>
<feature type="compositionally biased region" description="Polar residues" evidence="1">
    <location>
        <begin position="315"/>
        <end position="333"/>
    </location>
</feature>
<feature type="region of interest" description="Disordered" evidence="1">
    <location>
        <begin position="734"/>
        <end position="760"/>
    </location>
</feature>
<feature type="region of interest" description="Disordered" evidence="1">
    <location>
        <begin position="1894"/>
        <end position="2120"/>
    </location>
</feature>
<dbReference type="Proteomes" id="UP000054560">
    <property type="component" value="Unassembled WGS sequence"/>
</dbReference>
<feature type="region of interest" description="Disordered" evidence="1">
    <location>
        <begin position="833"/>
        <end position="852"/>
    </location>
</feature>
<dbReference type="GeneID" id="25905620"/>
<feature type="region of interest" description="Disordered" evidence="1">
    <location>
        <begin position="148"/>
        <end position="276"/>
    </location>
</feature>
<feature type="region of interest" description="Disordered" evidence="1">
    <location>
        <begin position="1450"/>
        <end position="1475"/>
    </location>
</feature>
<feature type="compositionally biased region" description="Basic and acidic residues" evidence="1">
    <location>
        <begin position="405"/>
        <end position="421"/>
    </location>
</feature>
<organism evidence="2 3">
    <name type="scientific">Sphaeroforma arctica JP610</name>
    <dbReference type="NCBI Taxonomy" id="667725"/>
    <lineage>
        <taxon>Eukaryota</taxon>
        <taxon>Ichthyosporea</taxon>
        <taxon>Ichthyophonida</taxon>
        <taxon>Sphaeroforma</taxon>
    </lineage>
</organism>
<dbReference type="eggNOG" id="ENOG502RZQJ">
    <property type="taxonomic scope" value="Eukaryota"/>
</dbReference>
<feature type="compositionally biased region" description="Basic and acidic residues" evidence="1">
    <location>
        <begin position="2676"/>
        <end position="2687"/>
    </location>
</feature>
<feature type="compositionally biased region" description="Basic and acidic residues" evidence="1">
    <location>
        <begin position="256"/>
        <end position="276"/>
    </location>
</feature>
<accession>A0A0L0G0H5</accession>
<feature type="compositionally biased region" description="Basic and acidic residues" evidence="1">
    <location>
        <begin position="913"/>
        <end position="926"/>
    </location>
</feature>
<feature type="region of interest" description="Disordered" evidence="1">
    <location>
        <begin position="2270"/>
        <end position="2338"/>
    </location>
</feature>
<dbReference type="RefSeq" id="XP_014156499.1">
    <property type="nucleotide sequence ID" value="XM_014301024.1"/>
</dbReference>
<dbReference type="STRING" id="667725.A0A0L0G0H5"/>
<feature type="region of interest" description="Disordered" evidence="1">
    <location>
        <begin position="1319"/>
        <end position="1395"/>
    </location>
</feature>
<feature type="compositionally biased region" description="Gly residues" evidence="1">
    <location>
        <begin position="1060"/>
        <end position="1070"/>
    </location>
</feature>
<feature type="compositionally biased region" description="Polar residues" evidence="1">
    <location>
        <begin position="495"/>
        <end position="545"/>
    </location>
</feature>
<feature type="region of interest" description="Disordered" evidence="1">
    <location>
        <begin position="1051"/>
        <end position="1076"/>
    </location>
</feature>
<sequence>MAIGRHVLLDPTKHQTAEHSRVLSILTDLVTIAADDASSRTSGNGRGRMSMLERTQSSTYTPTYMAEGVRPAYAPAQARVGRSVVDGGGSNSSSVEILHSCQARATYDSPKSAEQVADRVVTTRPTYTRVHVLGYGSEDASAYPYQVSRTSERDERDTYSDSWHGNPSGVEGNHARVDMASSSRNTNSGIEIIGTSPHVRTYRRDYAQPSHTRPPWERHTVEQGPMVRQRELRMRQEGRSDVDRGVGERSPGVYPQEDRSYKDGERPYKDSERSYRDRGRLYNASVHVPQPHPAHSDARLDSYARHQQHQRSYKDTQGPSTDTRGYAQTQRMCTDTRTMHTTTPRVSTATRPSTRTGTLIAERSLSHGSGSVKSRRSARDGPSAEAVRCAVAGRSSPQISVHSAGLREREYVTHSDTRAYGEGRPQTADQEHSGKYTPGDADSNSQAGAYSTYPYQAAHNRGEQHVQSQETQPRRETVPTRLQRVSSRSPMGRSSPANETLPTRTLRNATDNANSHSVQEVSANQNTGLYQGTNQNTEMRTTTDQQRVRSPVSYQGSNQYTGTGMHATTNQQRAQSPVSHHGTNQNTAMHATANQQRAQAPALYHGTNQNTAMHVTTNQQRAQSPVSYHGTNQNTELHVTTSLQRAQSPVSCHGTNQNKAMHASTNQQRAQSPVSYHGTNQNKAMHASINQQRAQSPVSYHGTNQNTVIHVTTNQQRAQSPVSYHGTNQNTAMHVSTNQQREQSPVSHHGTNQNTSMHVTTNQQRAQSRPQSAHSYIGVRSIPSSSPSLRAGMPNDIRRSINRLTPSHSMVDLHRNSSRGSRSGSAHWHLSTESGIKVGPGKAPRHRLGVASRGDVRERTASLLSYDSAVEVCVCEQRVCVCRHASVHTHAHADTPTVRSYDTLIEAGCDEVQREREPVTQPRDEGEYPTGAAHLRVKSPTGDNRYDNLPYHRMSGHVPTGVGAGVGGRERTAADRLTHQRMRTQTHETDHVLAHPTNRTGLPGQDRPIQSLGDTVSVDDSPQHDRAIPVAETVEDDAAEWETECVLAHGSVKPSHGQGRDGTPGYGEPGRGVRRSPDLYMQTYASVGREGQAPAQVDAETGPLQCGTQGVFGTSERTHPSVTAAAVPEQQPTVHDAELVLGLSKALMGSVRPTVGGPTTDTPTTEMSRLEVHAHQSAAVARRGSEEGPRRGSEGGPVGGMALGENAQESEAETAKATEKGEADVCMDVAEKGEADVYVDVAVKGEADVCMEEAETKGPSGCAQVSDNQLAVGAGDVVVRASHAINRLSAERNDGSDTKHAYDCTQTDTVVEAGDHILADREGDMTPPVRSVADWSIPEEVQNGPAKETGAADTSRTDHQRQAINQPPPGDGVWAQGTEGALDQPCQGDGGEKTRSSEGVFDWVLNAPGVAQVTVLPYGQLPSRLLSWDTGDSVVQTAEDCGKEVHAAAATRRHTQEDAAETLQPETHGNERDGMAPAAEDVRAHTRATAYCEASDPELVDWDGDVSVCPAEEASVCVTGDSATNITTPAQTSIESRSVLGGAGRGTRATTGSFILVPDTETGAHPLSEERREKILASAIRKDVAVRPAEDKTGPHTRDRANSANAKVLGVGSPDVATGMMESVKESVMENALESVMESAMENVRDNADAKVDGDFSEGVADDLSSRVVLDVVSEIASDNLCTPEVAQSSDSSVQKVSEKSVDRTELAALERVSDDAVDRAYEYDTAGKKGPECVPEKTWENETDNIMSYTPRCISDSVSDQMVGHTSESTPECAWAALPPMTAATAKYDMEGSSDILSDNLCDKAHDSDEPVTENVSCSMWIRSPGETLANPSVKMSDISPEKQPVHLSKLLYSPSHGTSGGVLVALSEKAQVPSPGHASADTPVHVGGQLSAKSSVDRFSNSPENGVQVGSEAVGALSDNTTGELSDDVTALAAESERTDPAGSKQEHVPGPTGSIQELVPGPTGSIQEHVPGPTGSIQEHAPGPTGSIQEHVPGRTSSIQEHVPGPTGSIQEHVPGPTGTIQEQVPGPTCSIQEHMPGPTGSIQEHVPGPTSKHVLAKPSNSSPTHVTVSGPSNTPGNISADSAADTLANNESIEETANVTQRTSTDKDTPGEGMEKDYFVGRERGCTGRTTRAGWRSLCALGSATAHQPVREDGPTGDTKHTQTHRQSAVHKQKHKHKPSQKVSTVTGLSTEGDVQPPGKGCVAMADTEVQSTGDTQTHRGEARTQTEPGDVLASVVCGMDTTRSAVQESAHTTVAAGEQHALAPARGVSPVHAAEDRRLSGVSVSANTALDEATAKTADGSDGEDARKGRRPRGRYPKQESGAINRTGSASEWAEEWVPHVTTRAAWNSEYAGTRTQQRSMTPKGTERIQHTHRRDTHRTKAACKGTLDENGAQASAKEKRASVKGGVGGGKERHRTRRATVADLPPRGTTTRAAWHSAMDGPRAKANPTHRGRGTRHNKDRVRQGKVRVSTTPEHGSSAFGYSDDARGDGSHGDGLSGSGGYSGPEMTRTRRPRGKKLARKYGERTRERATRETSRARKRKAVSYREVSDSDGDGEDGYEYGGQSIEDNISPTDIDSGQYQARRGEAEAAVPSTNSARSKRPKTEAVAQGVEKRVMQDNVSLEGGGGEAHAGPAQSRESESSANEKDCRTTDTCGERADEGHKTSAAHSDYGHNNESERDIYSVIGSDSDSDSDSEVDDHNDSGDEYQPGQVLGYSAYAHGRASKPRVRRTGGTQAVGSTRARAIKGRPRGRGRGTNNTRGRGVRGKSADGNGDEAQTNGDKPVRKRTSPSGRDVRYPCGATTRNMWGKAMRMKTASVSP</sequence>
<feature type="region of interest" description="Disordered" evidence="1">
    <location>
        <begin position="994"/>
        <end position="1022"/>
    </location>
</feature>
<reference evidence="2 3" key="1">
    <citation type="submission" date="2011-02" db="EMBL/GenBank/DDBJ databases">
        <title>The Genome Sequence of Sphaeroforma arctica JP610.</title>
        <authorList>
            <consortium name="The Broad Institute Genome Sequencing Platform"/>
            <person name="Russ C."/>
            <person name="Cuomo C."/>
            <person name="Young S.K."/>
            <person name="Zeng Q."/>
            <person name="Gargeya S."/>
            <person name="Alvarado L."/>
            <person name="Berlin A."/>
            <person name="Chapman S.B."/>
            <person name="Chen Z."/>
            <person name="Freedman E."/>
            <person name="Gellesch M."/>
            <person name="Goldberg J."/>
            <person name="Griggs A."/>
            <person name="Gujja S."/>
            <person name="Heilman E."/>
            <person name="Heiman D."/>
            <person name="Howarth C."/>
            <person name="Mehta T."/>
            <person name="Neiman D."/>
            <person name="Pearson M."/>
            <person name="Roberts A."/>
            <person name="Saif S."/>
            <person name="Shea T."/>
            <person name="Shenoy N."/>
            <person name="Sisk P."/>
            <person name="Stolte C."/>
            <person name="Sykes S."/>
            <person name="White J."/>
            <person name="Yandava C."/>
            <person name="Burger G."/>
            <person name="Gray M.W."/>
            <person name="Holland P.W.H."/>
            <person name="King N."/>
            <person name="Lang F.B.F."/>
            <person name="Roger A.J."/>
            <person name="Ruiz-Trillo I."/>
            <person name="Haas B."/>
            <person name="Nusbaum C."/>
            <person name="Birren B."/>
        </authorList>
    </citation>
    <scope>NUCLEOTIDE SEQUENCE [LARGE SCALE GENOMIC DNA]</scope>
    <source>
        <strain evidence="2 3">JP610</strain>
    </source>
</reference>
<protein>
    <submittedName>
        <fullName evidence="2">Uncharacterized protein</fullName>
    </submittedName>
</protein>
<proteinExistence type="predicted"/>
<gene>
    <name evidence="2" type="ORF">SARC_05116</name>
</gene>
<feature type="region of interest" description="Disordered" evidence="1">
    <location>
        <begin position="2150"/>
        <end position="2202"/>
    </location>
</feature>
<evidence type="ECO:0000313" key="2">
    <source>
        <dbReference type="EMBL" id="KNC82597.1"/>
    </source>
</evidence>
<feature type="compositionally biased region" description="Basic residues" evidence="1">
    <location>
        <begin position="2166"/>
        <end position="2184"/>
    </location>
</feature>
<feature type="compositionally biased region" description="Polar residues" evidence="1">
    <location>
        <begin position="2091"/>
        <end position="2107"/>
    </location>
</feature>
<feature type="compositionally biased region" description="Basic and acidic residues" evidence="1">
    <location>
        <begin position="2643"/>
        <end position="2669"/>
    </location>
</feature>
<feature type="compositionally biased region" description="Basic residues" evidence="1">
    <location>
        <begin position="2376"/>
        <end position="2387"/>
    </location>
</feature>
<feature type="compositionally biased region" description="Basic and acidic residues" evidence="1">
    <location>
        <begin position="228"/>
        <end position="247"/>
    </location>
</feature>
<feature type="compositionally biased region" description="Basic and acidic residues" evidence="1">
    <location>
        <begin position="1937"/>
        <end position="1950"/>
    </location>
</feature>
<name>A0A0L0G0H5_9EUKA</name>
<feature type="compositionally biased region" description="Acidic residues" evidence="1">
    <location>
        <begin position="2556"/>
        <end position="2565"/>
    </location>
</feature>
<feature type="compositionally biased region" description="Basic and acidic residues" evidence="1">
    <location>
        <begin position="150"/>
        <end position="159"/>
    </location>
</feature>
<feature type="compositionally biased region" description="Basic residues" evidence="1">
    <location>
        <begin position="2454"/>
        <end position="2472"/>
    </location>
</feature>
<feature type="region of interest" description="Disordered" evidence="1">
    <location>
        <begin position="1179"/>
        <end position="1220"/>
    </location>
</feature>
<feature type="compositionally biased region" description="Low complexity" evidence="1">
    <location>
        <begin position="335"/>
        <end position="348"/>
    </location>
</feature>
<feature type="compositionally biased region" description="Polar residues" evidence="1">
    <location>
        <begin position="2359"/>
        <end position="2368"/>
    </location>
</feature>
<feature type="region of interest" description="Disordered" evidence="1">
    <location>
        <begin position="2353"/>
        <end position="2826"/>
    </location>
</feature>
<feature type="compositionally biased region" description="Polar residues" evidence="1">
    <location>
        <begin position="2572"/>
        <end position="2586"/>
    </location>
</feature>
<dbReference type="EMBL" id="KQ241911">
    <property type="protein sequence ID" value="KNC82597.1"/>
    <property type="molecule type" value="Genomic_DNA"/>
</dbReference>
<feature type="compositionally biased region" description="Basic and acidic residues" evidence="1">
    <location>
        <begin position="2108"/>
        <end position="2120"/>
    </location>
</feature>
<feature type="compositionally biased region" description="Basic and acidic residues" evidence="1">
    <location>
        <begin position="2527"/>
        <end position="2542"/>
    </location>
</feature>
<feature type="compositionally biased region" description="Polar residues" evidence="1">
    <location>
        <begin position="180"/>
        <end position="189"/>
    </location>
</feature>